<evidence type="ECO:0000256" key="2">
    <source>
        <dbReference type="ARBA" id="ARBA00023125"/>
    </source>
</evidence>
<keyword evidence="3" id="KW-0804">Transcription</keyword>
<evidence type="ECO:0000313" key="6">
    <source>
        <dbReference type="Proteomes" id="UP000249239"/>
    </source>
</evidence>
<evidence type="ECO:0000256" key="1">
    <source>
        <dbReference type="ARBA" id="ARBA00023015"/>
    </source>
</evidence>
<name>A0A2W7P5U6_9BACT</name>
<gene>
    <name evidence="5" type="ORF">LX69_00161</name>
</gene>
<feature type="domain" description="HTH lacI-type" evidence="4">
    <location>
        <begin position="6"/>
        <end position="60"/>
    </location>
</feature>
<dbReference type="PROSITE" id="PS50932">
    <property type="entry name" value="HTH_LACI_2"/>
    <property type="match status" value="1"/>
</dbReference>
<dbReference type="InterPro" id="IPR000843">
    <property type="entry name" value="HTH_LacI"/>
</dbReference>
<dbReference type="RefSeq" id="WP_111443890.1">
    <property type="nucleotide sequence ID" value="NZ_QKZK01000001.1"/>
</dbReference>
<dbReference type="PANTHER" id="PTHR30146">
    <property type="entry name" value="LACI-RELATED TRANSCRIPTIONAL REPRESSOR"/>
    <property type="match status" value="1"/>
</dbReference>
<keyword evidence="1" id="KW-0805">Transcription regulation</keyword>
<dbReference type="InterPro" id="IPR001761">
    <property type="entry name" value="Peripla_BP/Lac1_sug-bd_dom"/>
</dbReference>
<dbReference type="PANTHER" id="PTHR30146:SF109">
    <property type="entry name" value="HTH-TYPE TRANSCRIPTIONAL REGULATOR GALS"/>
    <property type="match status" value="1"/>
</dbReference>
<dbReference type="AlphaFoldDB" id="A0A2W7P5U6"/>
<sequence length="338" mass="37352">MKTHQITIKDIARILEISPSTVSRALKNHPDISPETKKLVQTFAEKVKYRPNALALSLRSSKTFTIGVIIPEIVHHFFSSVISGIEDVAYAAGYKVMMCQSNENDAREAINIQALLDSQVDGILISVSKTTRNSEPFQRIVENNTPIVFFDRVCEEIESDRVIVDDREGARIATQHLISLGCKQILMLGAPLHMLIGKQRLDGYKLAHEQNELAINPSLFMRCDTRDDVTKQADAILSLAPHIDGIFAVNDSTAIAAMQLLMKNGYKIPTQIKVIGFGDGPNATISSPSLSTVGQKGYEIGQESTRMLLTRISNPDLAEAFHTRVLTPELIVRESTTI</sequence>
<dbReference type="Pfam" id="PF00532">
    <property type="entry name" value="Peripla_BP_1"/>
    <property type="match status" value="1"/>
</dbReference>
<dbReference type="EMBL" id="QKZK01000001">
    <property type="protein sequence ID" value="PZX20736.1"/>
    <property type="molecule type" value="Genomic_DNA"/>
</dbReference>
<dbReference type="Pfam" id="PF00356">
    <property type="entry name" value="LacI"/>
    <property type="match status" value="1"/>
</dbReference>
<dbReference type="CDD" id="cd01392">
    <property type="entry name" value="HTH_LacI"/>
    <property type="match status" value="1"/>
</dbReference>
<reference evidence="5 6" key="1">
    <citation type="submission" date="2018-06" db="EMBL/GenBank/DDBJ databases">
        <title>Genomic Encyclopedia of Archaeal and Bacterial Type Strains, Phase II (KMG-II): from individual species to whole genera.</title>
        <authorList>
            <person name="Goeker M."/>
        </authorList>
    </citation>
    <scope>NUCLEOTIDE SEQUENCE [LARGE SCALE GENOMIC DNA]</scope>
    <source>
        <strain evidence="5 6">DSM 6779</strain>
    </source>
</reference>
<dbReference type="Proteomes" id="UP000249239">
    <property type="component" value="Unassembled WGS sequence"/>
</dbReference>
<organism evidence="5 6">
    <name type="scientific">Breznakibacter xylanolyticus</name>
    <dbReference type="NCBI Taxonomy" id="990"/>
    <lineage>
        <taxon>Bacteria</taxon>
        <taxon>Pseudomonadati</taxon>
        <taxon>Bacteroidota</taxon>
        <taxon>Bacteroidia</taxon>
        <taxon>Marinilabiliales</taxon>
        <taxon>Marinilabiliaceae</taxon>
        <taxon>Breznakibacter</taxon>
    </lineage>
</organism>
<dbReference type="SMART" id="SM00354">
    <property type="entry name" value="HTH_LACI"/>
    <property type="match status" value="1"/>
</dbReference>
<evidence type="ECO:0000259" key="4">
    <source>
        <dbReference type="PROSITE" id="PS50932"/>
    </source>
</evidence>
<dbReference type="Gene3D" id="1.10.260.40">
    <property type="entry name" value="lambda repressor-like DNA-binding domains"/>
    <property type="match status" value="1"/>
</dbReference>
<dbReference type="SUPFAM" id="SSF47413">
    <property type="entry name" value="lambda repressor-like DNA-binding domains"/>
    <property type="match status" value="1"/>
</dbReference>
<keyword evidence="2" id="KW-0238">DNA-binding</keyword>
<dbReference type="InterPro" id="IPR010982">
    <property type="entry name" value="Lambda_DNA-bd_dom_sf"/>
</dbReference>
<dbReference type="OrthoDB" id="833520at2"/>
<comment type="caution">
    <text evidence="5">The sequence shown here is derived from an EMBL/GenBank/DDBJ whole genome shotgun (WGS) entry which is preliminary data.</text>
</comment>
<dbReference type="SUPFAM" id="SSF53822">
    <property type="entry name" value="Periplasmic binding protein-like I"/>
    <property type="match status" value="1"/>
</dbReference>
<proteinExistence type="predicted"/>
<protein>
    <submittedName>
        <fullName evidence="5">LacI family transcriptional regulator</fullName>
    </submittedName>
</protein>
<dbReference type="InterPro" id="IPR028082">
    <property type="entry name" value="Peripla_BP_I"/>
</dbReference>
<evidence type="ECO:0000256" key="3">
    <source>
        <dbReference type="ARBA" id="ARBA00023163"/>
    </source>
</evidence>
<dbReference type="CDD" id="cd06267">
    <property type="entry name" value="PBP1_LacI_sugar_binding-like"/>
    <property type="match status" value="1"/>
</dbReference>
<dbReference type="Gene3D" id="3.40.50.2300">
    <property type="match status" value="2"/>
</dbReference>
<evidence type="ECO:0000313" key="5">
    <source>
        <dbReference type="EMBL" id="PZX20736.1"/>
    </source>
</evidence>
<dbReference type="GO" id="GO:0000976">
    <property type="term" value="F:transcription cis-regulatory region binding"/>
    <property type="evidence" value="ECO:0007669"/>
    <property type="project" value="TreeGrafter"/>
</dbReference>
<dbReference type="GO" id="GO:0003700">
    <property type="term" value="F:DNA-binding transcription factor activity"/>
    <property type="evidence" value="ECO:0007669"/>
    <property type="project" value="TreeGrafter"/>
</dbReference>
<keyword evidence="6" id="KW-1185">Reference proteome</keyword>
<accession>A0A2W7P5U6</accession>